<evidence type="ECO:0000313" key="3">
    <source>
        <dbReference type="Proteomes" id="UP000298663"/>
    </source>
</evidence>
<feature type="transmembrane region" description="Helical" evidence="1">
    <location>
        <begin position="67"/>
        <end position="91"/>
    </location>
</feature>
<protein>
    <submittedName>
        <fullName evidence="2">Uncharacterized protein</fullName>
    </submittedName>
</protein>
<evidence type="ECO:0000256" key="1">
    <source>
        <dbReference type="SAM" id="Phobius"/>
    </source>
</evidence>
<reference evidence="2 3" key="1">
    <citation type="journal article" date="2015" name="Genome Biol.">
        <title>Comparative genomics of Steinernema reveals deeply conserved gene regulatory networks.</title>
        <authorList>
            <person name="Dillman A.R."/>
            <person name="Macchietto M."/>
            <person name="Porter C.F."/>
            <person name="Rogers A."/>
            <person name="Williams B."/>
            <person name="Antoshechkin I."/>
            <person name="Lee M.M."/>
            <person name="Goodwin Z."/>
            <person name="Lu X."/>
            <person name="Lewis E.E."/>
            <person name="Goodrich-Blair H."/>
            <person name="Stock S.P."/>
            <person name="Adams B.J."/>
            <person name="Sternberg P.W."/>
            <person name="Mortazavi A."/>
        </authorList>
    </citation>
    <scope>NUCLEOTIDE SEQUENCE [LARGE SCALE GENOMIC DNA]</scope>
    <source>
        <strain evidence="2 3">ALL</strain>
    </source>
</reference>
<dbReference type="AlphaFoldDB" id="A0A4U5NZ06"/>
<dbReference type="EMBL" id="AZBU02000003">
    <property type="protein sequence ID" value="TKR88889.1"/>
    <property type="molecule type" value="Genomic_DNA"/>
</dbReference>
<sequence length="97" mass="10874">MRLFRRFFISLSSLRSDLRVDVRQFMEMSILSSATTCATFGILVDAFSALAMKSAALLTHSILVQEFMLLATVFFLSDPCDLVLVTLLVVLTRSLCF</sequence>
<dbReference type="Proteomes" id="UP000298663">
    <property type="component" value="Unassembled WGS sequence"/>
</dbReference>
<gene>
    <name evidence="2" type="ORF">L596_013061</name>
</gene>
<keyword evidence="1" id="KW-1133">Transmembrane helix</keyword>
<organism evidence="2 3">
    <name type="scientific">Steinernema carpocapsae</name>
    <name type="common">Entomopathogenic nematode</name>
    <dbReference type="NCBI Taxonomy" id="34508"/>
    <lineage>
        <taxon>Eukaryota</taxon>
        <taxon>Metazoa</taxon>
        <taxon>Ecdysozoa</taxon>
        <taxon>Nematoda</taxon>
        <taxon>Chromadorea</taxon>
        <taxon>Rhabditida</taxon>
        <taxon>Tylenchina</taxon>
        <taxon>Panagrolaimomorpha</taxon>
        <taxon>Strongyloidoidea</taxon>
        <taxon>Steinernematidae</taxon>
        <taxon>Steinernema</taxon>
    </lineage>
</organism>
<keyword evidence="1" id="KW-0812">Transmembrane</keyword>
<proteinExistence type="predicted"/>
<accession>A0A4U5NZ06</accession>
<keyword evidence="3" id="KW-1185">Reference proteome</keyword>
<keyword evidence="1" id="KW-0472">Membrane</keyword>
<comment type="caution">
    <text evidence="2">The sequence shown here is derived from an EMBL/GenBank/DDBJ whole genome shotgun (WGS) entry which is preliminary data.</text>
</comment>
<evidence type="ECO:0000313" key="2">
    <source>
        <dbReference type="EMBL" id="TKR88889.1"/>
    </source>
</evidence>
<name>A0A4U5NZ06_STECR</name>
<reference evidence="2 3" key="2">
    <citation type="journal article" date="2019" name="G3 (Bethesda)">
        <title>Hybrid Assembly of the Genome of the Entomopathogenic Nematode Steinernema carpocapsae Identifies the X-Chromosome.</title>
        <authorList>
            <person name="Serra L."/>
            <person name="Macchietto M."/>
            <person name="Macias-Munoz A."/>
            <person name="McGill C.J."/>
            <person name="Rodriguez I.M."/>
            <person name="Rodriguez B."/>
            <person name="Murad R."/>
            <person name="Mortazavi A."/>
        </authorList>
    </citation>
    <scope>NUCLEOTIDE SEQUENCE [LARGE SCALE GENOMIC DNA]</scope>
    <source>
        <strain evidence="2 3">ALL</strain>
    </source>
</reference>